<sequence>MTERIYTIEIEPEVRLWLTNLPRDQYDRVEFYADLLAEQAESLGEPYSRHLGGKLRELRFHLPSRQVRITYWIAPQRRVILLTVFRKTRQRESSEIERARRAQAQCEARHQHARGIYDRDKEER</sequence>
<dbReference type="Proteomes" id="UP000215005">
    <property type="component" value="Chromosome"/>
</dbReference>
<keyword evidence="3" id="KW-1185">Reference proteome</keyword>
<gene>
    <name evidence="2" type="ORF">CDO52_10220</name>
</gene>
<organism evidence="2 3">
    <name type="scientific">Nocardiopsis gilva YIM 90087</name>
    <dbReference type="NCBI Taxonomy" id="1235441"/>
    <lineage>
        <taxon>Bacteria</taxon>
        <taxon>Bacillati</taxon>
        <taxon>Actinomycetota</taxon>
        <taxon>Actinomycetes</taxon>
        <taxon>Streptosporangiales</taxon>
        <taxon>Nocardiopsidaceae</taxon>
        <taxon>Nocardiopsis</taxon>
    </lineage>
</organism>
<dbReference type="AlphaFoldDB" id="A0A223S4V6"/>
<accession>A0A223S4V6</accession>
<dbReference type="InterPro" id="IPR035093">
    <property type="entry name" value="RelE/ParE_toxin_dom_sf"/>
</dbReference>
<evidence type="ECO:0000313" key="2">
    <source>
        <dbReference type="EMBL" id="ASU83107.1"/>
    </source>
</evidence>
<dbReference type="EMBL" id="CP022753">
    <property type="protein sequence ID" value="ASU83107.1"/>
    <property type="molecule type" value="Genomic_DNA"/>
</dbReference>
<feature type="region of interest" description="Disordered" evidence="1">
    <location>
        <begin position="102"/>
        <end position="124"/>
    </location>
</feature>
<dbReference type="Gene3D" id="3.30.2310.20">
    <property type="entry name" value="RelE-like"/>
    <property type="match status" value="1"/>
</dbReference>
<dbReference type="InterPro" id="IPR009241">
    <property type="entry name" value="HigB-like"/>
</dbReference>
<dbReference type="Pfam" id="PF05973">
    <property type="entry name" value="Gp49"/>
    <property type="match status" value="1"/>
</dbReference>
<name>A0A223S4V6_9ACTN</name>
<dbReference type="OrthoDB" id="4965795at2"/>
<proteinExistence type="predicted"/>
<protein>
    <submittedName>
        <fullName evidence="2">Type II toxin-antitoxin system RelE/ParE family toxin</fullName>
    </submittedName>
</protein>
<feature type="compositionally biased region" description="Basic and acidic residues" evidence="1">
    <location>
        <begin position="107"/>
        <end position="124"/>
    </location>
</feature>
<evidence type="ECO:0000256" key="1">
    <source>
        <dbReference type="SAM" id="MobiDB-lite"/>
    </source>
</evidence>
<dbReference type="KEGG" id="ngv:CDO52_10220"/>
<reference evidence="2 3" key="1">
    <citation type="submission" date="2017-08" db="EMBL/GenBank/DDBJ databases">
        <title>The complete genome sequence of Nocardiopsis gilva YIM 90087.</title>
        <authorList>
            <person name="Yin M."/>
            <person name="Tang S."/>
        </authorList>
    </citation>
    <scope>NUCLEOTIDE SEQUENCE [LARGE SCALE GENOMIC DNA]</scope>
    <source>
        <strain evidence="2 3">YIM 90087</strain>
    </source>
</reference>
<dbReference type="RefSeq" id="WP_026126261.1">
    <property type="nucleotide sequence ID" value="NZ_ANBG01000378.1"/>
</dbReference>
<evidence type="ECO:0000313" key="3">
    <source>
        <dbReference type="Proteomes" id="UP000215005"/>
    </source>
</evidence>